<protein>
    <submittedName>
        <fullName evidence="1">Replication initiator protein A</fullName>
    </submittedName>
</protein>
<accession>J9GN66</accession>
<feature type="non-terminal residue" evidence="1">
    <location>
        <position position="1"/>
    </location>
</feature>
<proteinExistence type="predicted"/>
<evidence type="ECO:0000313" key="1">
    <source>
        <dbReference type="EMBL" id="EJX03743.1"/>
    </source>
</evidence>
<name>J9GN66_9ZZZZ</name>
<organism evidence="1">
    <name type="scientific">gut metagenome</name>
    <dbReference type="NCBI Taxonomy" id="749906"/>
    <lineage>
        <taxon>unclassified sequences</taxon>
        <taxon>metagenomes</taxon>
        <taxon>organismal metagenomes</taxon>
    </lineage>
</organism>
<comment type="caution">
    <text evidence="1">The sequence shown here is derived from an EMBL/GenBank/DDBJ whole genome shotgun (WGS) entry which is preliminary data.</text>
</comment>
<gene>
    <name evidence="1" type="ORF">EVA_08150</name>
</gene>
<dbReference type="AlphaFoldDB" id="J9GN66"/>
<sequence length="41" mass="4550">YAGLVEIQKQGCGKPNRIYPKSYEAVPNTDFKKSGYGTPED</sequence>
<dbReference type="EMBL" id="AMCI01002053">
    <property type="protein sequence ID" value="EJX03743.1"/>
    <property type="molecule type" value="Genomic_DNA"/>
</dbReference>
<reference evidence="1" key="1">
    <citation type="journal article" date="2012" name="PLoS ONE">
        <title>Gene sets for utilization of primary and secondary nutrition supplies in the distal gut of endangered iberian lynx.</title>
        <authorList>
            <person name="Alcaide M."/>
            <person name="Messina E."/>
            <person name="Richter M."/>
            <person name="Bargiela R."/>
            <person name="Peplies J."/>
            <person name="Huws S.A."/>
            <person name="Newbold C.J."/>
            <person name="Golyshin P.N."/>
            <person name="Simon M.A."/>
            <person name="Lopez G."/>
            <person name="Yakimov M.M."/>
            <person name="Ferrer M."/>
        </authorList>
    </citation>
    <scope>NUCLEOTIDE SEQUENCE</scope>
</reference>